<accession>X1SEF2</accession>
<protein>
    <submittedName>
        <fullName evidence="1">Uncharacterized protein</fullName>
    </submittedName>
</protein>
<feature type="non-terminal residue" evidence="1">
    <location>
        <position position="181"/>
    </location>
</feature>
<sequence length="181" mass="20755">PSYRENIERVAADTIKKLSVIWASHPTGFKSMVEKFERDRGNKIGMSIEKLRKFMLNGQYDITVDPQFSLGMAAMAKHLTPILFSTNWTFWEATDDYKFVTSDNPLSYLDPTHDPRSFYGVGLLNENIEITFPISKDLMFVGIWKKLEGYKKANNKLVKGLNQRTVISALRFVFAPQYSDG</sequence>
<proteinExistence type="predicted"/>
<dbReference type="InterPro" id="IPR025332">
    <property type="entry name" value="DUF4238"/>
</dbReference>
<gene>
    <name evidence="1" type="ORF">S12H4_23930</name>
</gene>
<evidence type="ECO:0000313" key="1">
    <source>
        <dbReference type="EMBL" id="GAI73800.1"/>
    </source>
</evidence>
<name>X1SEF2_9ZZZZ</name>
<feature type="non-terminal residue" evidence="1">
    <location>
        <position position="1"/>
    </location>
</feature>
<reference evidence="1" key="1">
    <citation type="journal article" date="2014" name="Front. Microbiol.">
        <title>High frequency of phylogenetically diverse reductive dehalogenase-homologous genes in deep subseafloor sedimentary metagenomes.</title>
        <authorList>
            <person name="Kawai M."/>
            <person name="Futagami T."/>
            <person name="Toyoda A."/>
            <person name="Takaki Y."/>
            <person name="Nishi S."/>
            <person name="Hori S."/>
            <person name="Arai W."/>
            <person name="Tsubouchi T."/>
            <person name="Morono Y."/>
            <person name="Uchiyama I."/>
            <person name="Ito T."/>
            <person name="Fujiyama A."/>
            <person name="Inagaki F."/>
            <person name="Takami H."/>
        </authorList>
    </citation>
    <scope>NUCLEOTIDE SEQUENCE</scope>
    <source>
        <strain evidence="1">Expedition CK06-06</strain>
    </source>
</reference>
<organism evidence="1">
    <name type="scientific">marine sediment metagenome</name>
    <dbReference type="NCBI Taxonomy" id="412755"/>
    <lineage>
        <taxon>unclassified sequences</taxon>
        <taxon>metagenomes</taxon>
        <taxon>ecological metagenomes</taxon>
    </lineage>
</organism>
<comment type="caution">
    <text evidence="1">The sequence shown here is derived from an EMBL/GenBank/DDBJ whole genome shotgun (WGS) entry which is preliminary data.</text>
</comment>
<dbReference type="AlphaFoldDB" id="X1SEF2"/>
<dbReference type="Pfam" id="PF14022">
    <property type="entry name" value="DUF4238"/>
    <property type="match status" value="1"/>
</dbReference>
<dbReference type="EMBL" id="BARW01012835">
    <property type="protein sequence ID" value="GAI73800.1"/>
    <property type="molecule type" value="Genomic_DNA"/>
</dbReference>